<dbReference type="Gene3D" id="3.10.100.10">
    <property type="entry name" value="Mannose-Binding Protein A, subunit A"/>
    <property type="match status" value="1"/>
</dbReference>
<reference evidence="3" key="2">
    <citation type="submission" date="2025-08" db="UniProtKB">
        <authorList>
            <consortium name="Ensembl"/>
        </authorList>
    </citation>
    <scope>IDENTIFICATION</scope>
</reference>
<reference evidence="3" key="3">
    <citation type="submission" date="2025-09" db="UniProtKB">
        <authorList>
            <consortium name="Ensembl"/>
        </authorList>
    </citation>
    <scope>IDENTIFICATION</scope>
</reference>
<evidence type="ECO:0000313" key="3">
    <source>
        <dbReference type="Ensembl" id="ENSMGAP00000026776.1"/>
    </source>
</evidence>
<dbReference type="InterPro" id="IPR016187">
    <property type="entry name" value="CTDL_fold"/>
</dbReference>
<dbReference type="AlphaFoldDB" id="A0A803Y4S9"/>
<evidence type="ECO:0000313" key="4">
    <source>
        <dbReference type="Proteomes" id="UP000001645"/>
    </source>
</evidence>
<sequence>PGLGWETGGGHIMGFWKEGEPNNRGFNEDCAHVWTSGQWNDVYCTFECYYVCEKPLPK</sequence>
<organism evidence="3 4">
    <name type="scientific">Meleagris gallopavo</name>
    <name type="common">Wild turkey</name>
    <dbReference type="NCBI Taxonomy" id="9103"/>
    <lineage>
        <taxon>Eukaryota</taxon>
        <taxon>Metazoa</taxon>
        <taxon>Chordata</taxon>
        <taxon>Craniata</taxon>
        <taxon>Vertebrata</taxon>
        <taxon>Euteleostomi</taxon>
        <taxon>Archelosauria</taxon>
        <taxon>Archosauria</taxon>
        <taxon>Dinosauria</taxon>
        <taxon>Saurischia</taxon>
        <taxon>Theropoda</taxon>
        <taxon>Coelurosauria</taxon>
        <taxon>Aves</taxon>
        <taxon>Neognathae</taxon>
        <taxon>Galloanserae</taxon>
        <taxon>Galliformes</taxon>
        <taxon>Phasianidae</taxon>
        <taxon>Meleagridinae</taxon>
        <taxon>Meleagris</taxon>
    </lineage>
</organism>
<accession>A0A803Y4S9</accession>
<dbReference type="Pfam" id="PF00059">
    <property type="entry name" value="Lectin_C"/>
    <property type="match status" value="1"/>
</dbReference>
<keyword evidence="1" id="KW-1015">Disulfide bond</keyword>
<dbReference type="InterPro" id="IPR016186">
    <property type="entry name" value="C-type_lectin-like/link_sf"/>
</dbReference>
<dbReference type="InParanoid" id="A0A803Y4S9"/>
<dbReference type="GeneTree" id="ENSGT00990000210697"/>
<dbReference type="InterPro" id="IPR001304">
    <property type="entry name" value="C-type_lectin-like"/>
</dbReference>
<proteinExistence type="predicted"/>
<dbReference type="Proteomes" id="UP000001645">
    <property type="component" value="Unplaced"/>
</dbReference>
<dbReference type="Ensembl" id="ENSMGAT00000030756.1">
    <property type="protein sequence ID" value="ENSMGAP00000026776.1"/>
    <property type="gene ID" value="ENSMGAG00000021703.1"/>
</dbReference>
<dbReference type="SUPFAM" id="SSF56436">
    <property type="entry name" value="C-type lectin-like"/>
    <property type="match status" value="1"/>
</dbReference>
<protein>
    <recommendedName>
        <fullName evidence="2">C-type lectin domain-containing protein</fullName>
    </recommendedName>
</protein>
<dbReference type="PROSITE" id="PS00615">
    <property type="entry name" value="C_TYPE_LECTIN_1"/>
    <property type="match status" value="1"/>
</dbReference>
<reference evidence="3" key="1">
    <citation type="journal article" date="2010" name="PLoS Biol.">
        <title>Multi-platform next-generation sequencing of the domestic turkey (Meleagris gallopavo): genome assembly and analysis.</title>
        <authorList>
            <person name="Dalloul R.A."/>
            <person name="Long J.A."/>
            <person name="Zimin A.V."/>
            <person name="Aslam L."/>
            <person name="Beal K."/>
            <person name="Blomberg L.A."/>
            <person name="Bouffard P."/>
            <person name="Burt D.W."/>
            <person name="Crasta O."/>
            <person name="Crooijmans R.P."/>
            <person name="Cooper K."/>
            <person name="Coulombe R.A."/>
            <person name="De S."/>
            <person name="Delany M.E."/>
            <person name="Dodgson J.B."/>
            <person name="Dong J.J."/>
            <person name="Evans C."/>
            <person name="Frederickson K.M."/>
            <person name="Flicek P."/>
            <person name="Florea L."/>
            <person name="Folkerts O."/>
            <person name="Groenen M.A."/>
            <person name="Harkins T.T."/>
            <person name="Herrero J."/>
            <person name="Hoffmann S."/>
            <person name="Megens H.J."/>
            <person name="Jiang A."/>
            <person name="de Jong P."/>
            <person name="Kaiser P."/>
            <person name="Kim H."/>
            <person name="Kim K.W."/>
            <person name="Kim S."/>
            <person name="Langenberger D."/>
            <person name="Lee M.K."/>
            <person name="Lee T."/>
            <person name="Mane S."/>
            <person name="Marcais G."/>
            <person name="Marz M."/>
            <person name="McElroy A.P."/>
            <person name="Modise T."/>
            <person name="Nefedov M."/>
            <person name="Notredame C."/>
            <person name="Paton I.R."/>
            <person name="Payne W.S."/>
            <person name="Pertea G."/>
            <person name="Prickett D."/>
            <person name="Puiu D."/>
            <person name="Qioa D."/>
            <person name="Raineri E."/>
            <person name="Ruffier M."/>
            <person name="Salzberg S.L."/>
            <person name="Schatz M.C."/>
            <person name="Scheuring C."/>
            <person name="Schmidt C.J."/>
            <person name="Schroeder S."/>
            <person name="Searle S.M."/>
            <person name="Smith E.J."/>
            <person name="Smith J."/>
            <person name="Sonstegard T.S."/>
            <person name="Stadler P.F."/>
            <person name="Tafer H."/>
            <person name="Tu Z.J."/>
            <person name="Van Tassell C.P."/>
            <person name="Vilella A.J."/>
            <person name="Williams K.P."/>
            <person name="Yorke J.A."/>
            <person name="Zhang L."/>
            <person name="Zhang H.B."/>
            <person name="Zhang X."/>
            <person name="Zhang Y."/>
            <person name="Reed K.M."/>
        </authorList>
    </citation>
    <scope>NUCLEOTIDE SEQUENCE [LARGE SCALE GENOMIC DNA]</scope>
</reference>
<dbReference type="InterPro" id="IPR018378">
    <property type="entry name" value="C-type_lectin_CS"/>
</dbReference>
<feature type="domain" description="C-type lectin" evidence="2">
    <location>
        <begin position="5"/>
        <end position="53"/>
    </location>
</feature>
<evidence type="ECO:0000256" key="1">
    <source>
        <dbReference type="ARBA" id="ARBA00023157"/>
    </source>
</evidence>
<name>A0A803Y4S9_MELGA</name>
<evidence type="ECO:0000259" key="2">
    <source>
        <dbReference type="PROSITE" id="PS50041"/>
    </source>
</evidence>
<dbReference type="PROSITE" id="PS50041">
    <property type="entry name" value="C_TYPE_LECTIN_2"/>
    <property type="match status" value="1"/>
</dbReference>
<keyword evidence="4" id="KW-1185">Reference proteome</keyword>